<accession>A0A8S5MNH9</accession>
<protein>
    <submittedName>
        <fullName evidence="1">Uncharacterized protein</fullName>
    </submittedName>
</protein>
<organism evidence="1">
    <name type="scientific">Siphoviridae sp. ctZZK17</name>
    <dbReference type="NCBI Taxonomy" id="2826384"/>
    <lineage>
        <taxon>Viruses</taxon>
        <taxon>Duplodnaviria</taxon>
        <taxon>Heunggongvirae</taxon>
        <taxon>Uroviricota</taxon>
        <taxon>Caudoviricetes</taxon>
    </lineage>
</organism>
<reference evidence="1" key="1">
    <citation type="journal article" date="2021" name="Proc. Natl. Acad. Sci. U.S.A.">
        <title>A Catalog of Tens of Thousands of Viruses from Human Metagenomes Reveals Hidden Associations with Chronic Diseases.</title>
        <authorList>
            <person name="Tisza M.J."/>
            <person name="Buck C.B."/>
        </authorList>
    </citation>
    <scope>NUCLEOTIDE SEQUENCE</scope>
    <source>
        <strain evidence="1">CtZZK17</strain>
    </source>
</reference>
<evidence type="ECO:0000313" key="1">
    <source>
        <dbReference type="EMBL" id="DAD83933.1"/>
    </source>
</evidence>
<proteinExistence type="predicted"/>
<dbReference type="EMBL" id="BK014947">
    <property type="protein sequence ID" value="DAD83933.1"/>
    <property type="molecule type" value="Genomic_DNA"/>
</dbReference>
<sequence length="60" mass="7281">METYRVYIYYLRTAKHKDFDSKNDALNYAYDIANNNEKTMHITIENLNTCEKVLELYPER</sequence>
<name>A0A8S5MNH9_9CAUD</name>